<protein>
    <submittedName>
        <fullName evidence="1">Flp family type IVb pilin</fullName>
    </submittedName>
</protein>
<gene>
    <name evidence="1" type="ORF">ACFOFO_11595</name>
</gene>
<dbReference type="RefSeq" id="WP_390322254.1">
    <property type="nucleotide sequence ID" value="NZ_JBHRTP010000032.1"/>
</dbReference>
<comment type="caution">
    <text evidence="1">The sequence shown here is derived from an EMBL/GenBank/DDBJ whole genome shotgun (WGS) entry which is preliminary data.</text>
</comment>
<keyword evidence="2" id="KW-1185">Reference proteome</keyword>
<name>A0ABV7F347_9BURK</name>
<dbReference type="Proteomes" id="UP001595530">
    <property type="component" value="Unassembled WGS sequence"/>
</dbReference>
<evidence type="ECO:0000313" key="2">
    <source>
        <dbReference type="Proteomes" id="UP001595530"/>
    </source>
</evidence>
<proteinExistence type="predicted"/>
<organism evidence="1 2">
    <name type="scientific">Undibacterium arcticum</name>
    <dbReference type="NCBI Taxonomy" id="1762892"/>
    <lineage>
        <taxon>Bacteria</taxon>
        <taxon>Pseudomonadati</taxon>
        <taxon>Pseudomonadota</taxon>
        <taxon>Betaproteobacteria</taxon>
        <taxon>Burkholderiales</taxon>
        <taxon>Oxalobacteraceae</taxon>
        <taxon>Undibacterium</taxon>
    </lineage>
</organism>
<dbReference type="InterPro" id="IPR007047">
    <property type="entry name" value="Flp_Fap"/>
</dbReference>
<accession>A0ABV7F347</accession>
<sequence>MNAIKKFMQDEEGAVAVEYALLGALIALTGAAGATVLGKDLCGVFQGLATAVATNIYTLPPSFTPCT</sequence>
<evidence type="ECO:0000313" key="1">
    <source>
        <dbReference type="EMBL" id="MFC3108599.1"/>
    </source>
</evidence>
<dbReference type="Pfam" id="PF04964">
    <property type="entry name" value="Flp_Fap"/>
    <property type="match status" value="1"/>
</dbReference>
<dbReference type="EMBL" id="JBHRTP010000032">
    <property type="protein sequence ID" value="MFC3108599.1"/>
    <property type="molecule type" value="Genomic_DNA"/>
</dbReference>
<reference evidence="2" key="1">
    <citation type="journal article" date="2019" name="Int. J. Syst. Evol. Microbiol.">
        <title>The Global Catalogue of Microorganisms (GCM) 10K type strain sequencing project: providing services to taxonomists for standard genome sequencing and annotation.</title>
        <authorList>
            <consortium name="The Broad Institute Genomics Platform"/>
            <consortium name="The Broad Institute Genome Sequencing Center for Infectious Disease"/>
            <person name="Wu L."/>
            <person name="Ma J."/>
        </authorList>
    </citation>
    <scope>NUCLEOTIDE SEQUENCE [LARGE SCALE GENOMIC DNA]</scope>
    <source>
        <strain evidence="2">KCTC 42986</strain>
    </source>
</reference>